<evidence type="ECO:0000256" key="5">
    <source>
        <dbReference type="ARBA" id="ARBA00023136"/>
    </source>
</evidence>
<keyword evidence="5 6" id="KW-0472">Membrane</keyword>
<keyword evidence="3 6" id="KW-0812">Transmembrane</keyword>
<keyword evidence="2" id="KW-1003">Cell membrane</keyword>
<proteinExistence type="predicted"/>
<evidence type="ECO:0000313" key="9">
    <source>
        <dbReference type="Proteomes" id="UP001597181"/>
    </source>
</evidence>
<comment type="subcellular location">
    <subcellularLocation>
        <location evidence="1">Cell membrane</location>
        <topology evidence="1">Single-pass membrane protein</topology>
    </subcellularLocation>
</comment>
<name>A0ABW3TLB1_9MICO</name>
<dbReference type="InterPro" id="IPR052027">
    <property type="entry name" value="PspC"/>
</dbReference>
<evidence type="ECO:0000313" key="8">
    <source>
        <dbReference type="EMBL" id="MFD1201460.1"/>
    </source>
</evidence>
<accession>A0ABW3TLB1</accession>
<dbReference type="PANTHER" id="PTHR33885:SF3">
    <property type="entry name" value="PHAGE SHOCK PROTEIN C"/>
    <property type="match status" value="1"/>
</dbReference>
<evidence type="ECO:0000259" key="7">
    <source>
        <dbReference type="Pfam" id="PF04024"/>
    </source>
</evidence>
<dbReference type="EMBL" id="JBHTLY010000002">
    <property type="protein sequence ID" value="MFD1201460.1"/>
    <property type="molecule type" value="Genomic_DNA"/>
</dbReference>
<keyword evidence="9" id="KW-1185">Reference proteome</keyword>
<dbReference type="RefSeq" id="WP_343958189.1">
    <property type="nucleotide sequence ID" value="NZ_BAAAKZ010000002.1"/>
</dbReference>
<sequence>MANRSFFDTLRRSPIHRGPNRVLGGVCGGIAAKFGWNPTTVRLVTVIAFLLPVIGFGTYAIAWLLLPRATDGSIVIERLLGSRS</sequence>
<evidence type="ECO:0000256" key="1">
    <source>
        <dbReference type="ARBA" id="ARBA00004162"/>
    </source>
</evidence>
<gene>
    <name evidence="8" type="ORF">ACFQ3U_06100</name>
</gene>
<dbReference type="InterPro" id="IPR007168">
    <property type="entry name" value="Phageshock_PspC_N"/>
</dbReference>
<reference evidence="9" key="1">
    <citation type="journal article" date="2019" name="Int. J. Syst. Evol. Microbiol.">
        <title>The Global Catalogue of Microorganisms (GCM) 10K type strain sequencing project: providing services to taxonomists for standard genome sequencing and annotation.</title>
        <authorList>
            <consortium name="The Broad Institute Genomics Platform"/>
            <consortium name="The Broad Institute Genome Sequencing Center for Infectious Disease"/>
            <person name="Wu L."/>
            <person name="Ma J."/>
        </authorList>
    </citation>
    <scope>NUCLEOTIDE SEQUENCE [LARGE SCALE GENOMIC DNA]</scope>
    <source>
        <strain evidence="9">CCUG 50213</strain>
    </source>
</reference>
<evidence type="ECO:0000256" key="3">
    <source>
        <dbReference type="ARBA" id="ARBA00022692"/>
    </source>
</evidence>
<comment type="caution">
    <text evidence="8">The sequence shown here is derived from an EMBL/GenBank/DDBJ whole genome shotgun (WGS) entry which is preliminary data.</text>
</comment>
<evidence type="ECO:0000256" key="6">
    <source>
        <dbReference type="SAM" id="Phobius"/>
    </source>
</evidence>
<dbReference type="Proteomes" id="UP001597181">
    <property type="component" value="Unassembled WGS sequence"/>
</dbReference>
<organism evidence="8 9">
    <name type="scientific">Leucobacter albus</name>
    <dbReference type="NCBI Taxonomy" id="272210"/>
    <lineage>
        <taxon>Bacteria</taxon>
        <taxon>Bacillati</taxon>
        <taxon>Actinomycetota</taxon>
        <taxon>Actinomycetes</taxon>
        <taxon>Micrococcales</taxon>
        <taxon>Microbacteriaceae</taxon>
        <taxon>Leucobacter</taxon>
    </lineage>
</organism>
<feature type="domain" description="Phage shock protein PspC N-terminal" evidence="7">
    <location>
        <begin position="19"/>
        <end position="68"/>
    </location>
</feature>
<keyword evidence="4 6" id="KW-1133">Transmembrane helix</keyword>
<protein>
    <submittedName>
        <fullName evidence="8">PspC domain-containing protein</fullName>
    </submittedName>
</protein>
<evidence type="ECO:0000256" key="4">
    <source>
        <dbReference type="ARBA" id="ARBA00022989"/>
    </source>
</evidence>
<dbReference type="Pfam" id="PF04024">
    <property type="entry name" value="PspC"/>
    <property type="match status" value="1"/>
</dbReference>
<feature type="transmembrane region" description="Helical" evidence="6">
    <location>
        <begin position="43"/>
        <end position="66"/>
    </location>
</feature>
<evidence type="ECO:0000256" key="2">
    <source>
        <dbReference type="ARBA" id="ARBA00022475"/>
    </source>
</evidence>
<dbReference type="PANTHER" id="PTHR33885">
    <property type="entry name" value="PHAGE SHOCK PROTEIN C"/>
    <property type="match status" value="1"/>
</dbReference>